<dbReference type="Proteomes" id="UP000239663">
    <property type="component" value="Unassembled WGS sequence"/>
</dbReference>
<sequence length="136" mass="14851">MKTGLKVGAEAVVTAMVTEEMFAQFEGNIVHRAYSTVAMVYHMEWASRKIILPYLEEHEEGVGGAVSVKHIAPTAEGTMVYVKAVVTKLTPNVIVTAVEIRNESGLIGIGEVKQGIVLKETMESRLKQSMTTQESN</sequence>
<dbReference type="EMBL" id="PKOZ01000003">
    <property type="protein sequence ID" value="PQD95664.1"/>
    <property type="molecule type" value="Genomic_DNA"/>
</dbReference>
<protein>
    <submittedName>
        <fullName evidence="2">Thioesterase</fullName>
    </submittedName>
</protein>
<dbReference type="RefSeq" id="WP_104848811.1">
    <property type="nucleotide sequence ID" value="NZ_PKOZ01000003.1"/>
</dbReference>
<dbReference type="Pfam" id="PF22636">
    <property type="entry name" value="FlK"/>
    <property type="match status" value="1"/>
</dbReference>
<dbReference type="Gene3D" id="3.10.129.10">
    <property type="entry name" value="Hotdog Thioesterase"/>
    <property type="match status" value="1"/>
</dbReference>
<reference evidence="2 3" key="1">
    <citation type="submission" date="2017-12" db="EMBL/GenBank/DDBJ databases">
        <title>Taxonomic description and draft genome of Pradoshia cofamensis Gen. nov., sp. nov., a thermotolerant bacillale isolated from anterior gut of earthworm Eisenia fetida.</title>
        <authorList>
            <person name="Saha T."/>
            <person name="Chakraborty R."/>
        </authorList>
    </citation>
    <scope>NUCLEOTIDE SEQUENCE [LARGE SCALE GENOMIC DNA]</scope>
    <source>
        <strain evidence="2 3">EAG3</strain>
    </source>
</reference>
<feature type="domain" description="Fluoroacetyl-CoA-specific thioesterase-like" evidence="1">
    <location>
        <begin position="17"/>
        <end position="119"/>
    </location>
</feature>
<dbReference type="PANTHER" id="PTHR36934:SF1">
    <property type="entry name" value="THIOESTERASE DOMAIN-CONTAINING PROTEIN"/>
    <property type="match status" value="1"/>
</dbReference>
<gene>
    <name evidence="2" type="ORF">CYL18_07155</name>
</gene>
<dbReference type="InterPro" id="IPR054485">
    <property type="entry name" value="FlK-like_dom"/>
</dbReference>
<accession>A0A2S7N0V3</accession>
<dbReference type="InterPro" id="IPR029069">
    <property type="entry name" value="HotDog_dom_sf"/>
</dbReference>
<evidence type="ECO:0000313" key="3">
    <source>
        <dbReference type="Proteomes" id="UP000239663"/>
    </source>
</evidence>
<evidence type="ECO:0000313" key="2">
    <source>
        <dbReference type="EMBL" id="PQD95664.1"/>
    </source>
</evidence>
<dbReference type="PANTHER" id="PTHR36934">
    <property type="entry name" value="BLR0278 PROTEIN"/>
    <property type="match status" value="1"/>
</dbReference>
<comment type="caution">
    <text evidence="2">The sequence shown here is derived from an EMBL/GenBank/DDBJ whole genome shotgun (WGS) entry which is preliminary data.</text>
</comment>
<organism evidence="2 3">
    <name type="scientific">Pradoshia eiseniae</name>
    <dbReference type="NCBI Taxonomy" id="2064768"/>
    <lineage>
        <taxon>Bacteria</taxon>
        <taxon>Bacillati</taxon>
        <taxon>Bacillota</taxon>
        <taxon>Bacilli</taxon>
        <taxon>Bacillales</taxon>
        <taxon>Bacillaceae</taxon>
        <taxon>Pradoshia</taxon>
    </lineage>
</organism>
<dbReference type="InterPro" id="IPR025540">
    <property type="entry name" value="FlK"/>
</dbReference>
<dbReference type="AlphaFoldDB" id="A0A2S7N0V3"/>
<evidence type="ECO:0000259" key="1">
    <source>
        <dbReference type="Pfam" id="PF22636"/>
    </source>
</evidence>
<name>A0A2S7N0V3_9BACI</name>
<keyword evidence="3" id="KW-1185">Reference proteome</keyword>
<dbReference type="OrthoDB" id="6902891at2"/>
<proteinExistence type="predicted"/>
<dbReference type="SUPFAM" id="SSF54637">
    <property type="entry name" value="Thioesterase/thiol ester dehydrase-isomerase"/>
    <property type="match status" value="1"/>
</dbReference>